<dbReference type="Proteomes" id="UP000472273">
    <property type="component" value="Unplaced"/>
</dbReference>
<dbReference type="Gene3D" id="2.30.29.30">
    <property type="entry name" value="Pleckstrin-homology domain (PH domain)/Phosphotyrosine-binding domain (PTB)"/>
    <property type="match status" value="1"/>
</dbReference>
<dbReference type="PANTHER" id="PTHR11202:SF19">
    <property type="entry name" value="SPROUTY-RELATED, EVH1 DOMAIN-CONTAINING PROTEIN 3"/>
    <property type="match status" value="1"/>
</dbReference>
<dbReference type="FunFam" id="2.30.29.30:FF:000052">
    <property type="entry name" value="Sprouty-related, EVH1 domain containing 2"/>
    <property type="match status" value="1"/>
</dbReference>
<gene>
    <name evidence="7" type="primary">SPRED3</name>
</gene>
<dbReference type="InterPro" id="IPR007875">
    <property type="entry name" value="Sprouty"/>
</dbReference>
<dbReference type="PROSITE" id="PS51227">
    <property type="entry name" value="SPR"/>
    <property type="match status" value="1"/>
</dbReference>
<proteinExistence type="predicted"/>
<evidence type="ECO:0000313" key="8">
    <source>
        <dbReference type="Proteomes" id="UP000472273"/>
    </source>
</evidence>
<reference evidence="7" key="1">
    <citation type="submission" date="2025-08" db="UniProtKB">
        <authorList>
            <consortium name="Ensembl"/>
        </authorList>
    </citation>
    <scope>IDENTIFICATION</scope>
</reference>
<accession>A0A670ZXW5</accession>
<evidence type="ECO:0000259" key="5">
    <source>
        <dbReference type="PROSITE" id="PS50229"/>
    </source>
</evidence>
<sequence length="389" mass="43340">MVRVRAVVMTRDDSSGGWVPMGGGGLSHVSICKVRHPDEGQRRQYLINGERLRDQTTILECTLKRDLVYNKVNPIFHHWKVGDNKFGLTFQSPADAVTFEKGVQAALKEITEGEGTVGENWDEPNLYSESSSNSQKEMLPKPITIVTSESSSTCFIRTPISEEFPFSSTQGPLQQLTLPDEEELESITPCPWVTKGYEDYRRAVVQKHQPDPEKIDLCVHFEKGGRGSRSPREKEYSFPPGAEGRLKDPKASPSCRIHGSPQPPPGAIMGVEEDTVPSRCVYCRDVFNNEENGRGQCQDAPDPIGHCVYQFTCMWCAESMLYHCMSDSEGEYSDPCSCDTGHPHFCIRWLALATLSLVVPCMCCYLPLHACYSCGERCGCCGGKHKAVR</sequence>
<dbReference type="GO" id="GO:0005886">
    <property type="term" value="C:plasma membrane"/>
    <property type="evidence" value="ECO:0007669"/>
    <property type="project" value="UniProtKB-SubCell"/>
</dbReference>
<dbReference type="InterPro" id="IPR000697">
    <property type="entry name" value="WH1/EVH1_dom"/>
</dbReference>
<dbReference type="Pfam" id="PF00568">
    <property type="entry name" value="WH1"/>
    <property type="match status" value="1"/>
</dbReference>
<protein>
    <submittedName>
        <fullName evidence="7">Sprouty related EVH1 domain containing 3</fullName>
    </submittedName>
</protein>
<dbReference type="CDD" id="cd10574">
    <property type="entry name" value="EVH1_SPRED-like"/>
    <property type="match status" value="1"/>
</dbReference>
<evidence type="ECO:0000259" key="6">
    <source>
        <dbReference type="PROSITE" id="PS51488"/>
    </source>
</evidence>
<feature type="region of interest" description="Disordered" evidence="4">
    <location>
        <begin position="224"/>
        <end position="268"/>
    </location>
</feature>
<keyword evidence="3" id="KW-0472">Membrane</keyword>
<dbReference type="PROSITE" id="PS50229">
    <property type="entry name" value="WH1"/>
    <property type="match status" value="1"/>
</dbReference>
<comment type="subcellular location">
    <subcellularLocation>
        <location evidence="1">Cell membrane</location>
        <topology evidence="1">Peripheral membrane protein</topology>
    </subcellularLocation>
</comment>
<evidence type="ECO:0000256" key="2">
    <source>
        <dbReference type="ARBA" id="ARBA00022475"/>
    </source>
</evidence>
<keyword evidence="8" id="KW-1185">Reference proteome</keyword>
<dbReference type="SUPFAM" id="SSF50729">
    <property type="entry name" value="PH domain-like"/>
    <property type="match status" value="1"/>
</dbReference>
<dbReference type="AlphaFoldDB" id="A0A670ZXW5"/>
<name>A0A670ZXW5_PSETE</name>
<dbReference type="GeneTree" id="ENSGT00940000161445"/>
<dbReference type="PROSITE" id="PS51488">
    <property type="entry name" value="KBD"/>
    <property type="match status" value="1"/>
</dbReference>
<feature type="domain" description="KBD" evidence="6">
    <location>
        <begin position="172"/>
        <end position="224"/>
    </location>
</feature>
<feature type="domain" description="WH1" evidence="5">
    <location>
        <begin position="1"/>
        <end position="110"/>
    </location>
</feature>
<organism evidence="7 8">
    <name type="scientific">Pseudonaja textilis</name>
    <name type="common">Eastern brown snake</name>
    <dbReference type="NCBI Taxonomy" id="8673"/>
    <lineage>
        <taxon>Eukaryota</taxon>
        <taxon>Metazoa</taxon>
        <taxon>Chordata</taxon>
        <taxon>Craniata</taxon>
        <taxon>Vertebrata</taxon>
        <taxon>Euteleostomi</taxon>
        <taxon>Lepidosauria</taxon>
        <taxon>Squamata</taxon>
        <taxon>Bifurcata</taxon>
        <taxon>Unidentata</taxon>
        <taxon>Episquamata</taxon>
        <taxon>Toxicofera</taxon>
        <taxon>Serpentes</taxon>
        <taxon>Colubroidea</taxon>
        <taxon>Elapidae</taxon>
        <taxon>Hydrophiinae</taxon>
        <taxon>Pseudonaja</taxon>
    </lineage>
</organism>
<dbReference type="GO" id="GO:0019901">
    <property type="term" value="F:protein kinase binding"/>
    <property type="evidence" value="ECO:0007669"/>
    <property type="project" value="TreeGrafter"/>
</dbReference>
<evidence type="ECO:0000313" key="7">
    <source>
        <dbReference type="Ensembl" id="ENSPTXP00000027620.1"/>
    </source>
</evidence>
<dbReference type="InterPro" id="IPR011993">
    <property type="entry name" value="PH-like_dom_sf"/>
</dbReference>
<evidence type="ECO:0000256" key="4">
    <source>
        <dbReference type="SAM" id="MobiDB-lite"/>
    </source>
</evidence>
<dbReference type="PANTHER" id="PTHR11202">
    <property type="entry name" value="SPROUTY-RELATED, EVH1 DOMAIN-CONTAINING PROTEIN FAMILY MEMBER"/>
    <property type="match status" value="1"/>
</dbReference>
<evidence type="ECO:0000256" key="1">
    <source>
        <dbReference type="ARBA" id="ARBA00004202"/>
    </source>
</evidence>
<dbReference type="InterPro" id="IPR023337">
    <property type="entry name" value="KBD"/>
</dbReference>
<dbReference type="Ensembl" id="ENSPTXT00000028462.1">
    <property type="protein sequence ID" value="ENSPTXP00000027620.1"/>
    <property type="gene ID" value="ENSPTXG00000019020.1"/>
</dbReference>
<feature type="compositionally biased region" description="Basic and acidic residues" evidence="4">
    <location>
        <begin position="224"/>
        <end position="236"/>
    </location>
</feature>
<dbReference type="SMART" id="SM00461">
    <property type="entry name" value="WH1"/>
    <property type="match status" value="1"/>
</dbReference>
<reference evidence="7" key="2">
    <citation type="submission" date="2025-09" db="UniProtKB">
        <authorList>
            <consortium name="Ensembl"/>
        </authorList>
    </citation>
    <scope>IDENTIFICATION</scope>
</reference>
<evidence type="ECO:0000256" key="3">
    <source>
        <dbReference type="ARBA" id="ARBA00023136"/>
    </source>
</evidence>
<keyword evidence="2" id="KW-1003">Cell membrane</keyword>
<dbReference type="Pfam" id="PF05210">
    <property type="entry name" value="Sprouty"/>
    <property type="match status" value="1"/>
</dbReference>
<dbReference type="GO" id="GO:0043409">
    <property type="term" value="P:negative regulation of MAPK cascade"/>
    <property type="evidence" value="ECO:0007669"/>
    <property type="project" value="TreeGrafter"/>
</dbReference>
<dbReference type="InterPro" id="IPR041937">
    <property type="entry name" value="SPRE_EVH1"/>
</dbReference>